<proteinExistence type="predicted"/>
<gene>
    <name evidence="2" type="ORF">A4V09_01025</name>
</gene>
<evidence type="ECO:0000313" key="2">
    <source>
        <dbReference type="EMBL" id="ANU74472.1"/>
    </source>
</evidence>
<name>A0A1C7I8B0_9FIRM</name>
<dbReference type="Proteomes" id="UP000092574">
    <property type="component" value="Chromosome"/>
</dbReference>
<keyword evidence="1" id="KW-1133">Transmembrane helix</keyword>
<evidence type="ECO:0000313" key="3">
    <source>
        <dbReference type="Proteomes" id="UP000092574"/>
    </source>
</evidence>
<dbReference type="EMBL" id="CP015405">
    <property type="protein sequence ID" value="ANU74472.1"/>
    <property type="molecule type" value="Genomic_DNA"/>
</dbReference>
<evidence type="ECO:0000256" key="1">
    <source>
        <dbReference type="SAM" id="Phobius"/>
    </source>
</evidence>
<dbReference type="KEGG" id="byl:A4V09_01025"/>
<dbReference type="AlphaFoldDB" id="A0A1C7I8B0"/>
<feature type="transmembrane region" description="Helical" evidence="1">
    <location>
        <begin position="21"/>
        <end position="42"/>
    </location>
</feature>
<keyword evidence="3" id="KW-1185">Reference proteome</keyword>
<organism evidence="2 3">
    <name type="scientific">Blautia pseudococcoides</name>
    <dbReference type="NCBI Taxonomy" id="1796616"/>
    <lineage>
        <taxon>Bacteria</taxon>
        <taxon>Bacillati</taxon>
        <taxon>Bacillota</taxon>
        <taxon>Clostridia</taxon>
        <taxon>Lachnospirales</taxon>
        <taxon>Lachnospiraceae</taxon>
        <taxon>Blautia</taxon>
    </lineage>
</organism>
<keyword evidence="1" id="KW-0812">Transmembrane</keyword>
<dbReference type="RefSeq" id="WP_065540704.1">
    <property type="nucleotide sequence ID" value="NZ_CP015405.2"/>
</dbReference>
<sequence>MASSGAAVTQPEAVVNAIVKIYAFASVVVWILVVLVILFYGLDKKYPAIIMELCEREARGEM</sequence>
<reference evidence="2" key="1">
    <citation type="submission" date="2017-04" db="EMBL/GenBank/DDBJ databases">
        <title>Complete Genome Sequences of Twelve Strains of a Stable Defined Moderately Diverse Mouse Microbiota 2 (sDMDMm2).</title>
        <authorList>
            <person name="Uchimura Y."/>
            <person name="Wyss M."/>
            <person name="Brugiroux S."/>
            <person name="Limenitakis J.P."/>
            <person name="Stecher B."/>
            <person name="McCoy K.D."/>
            <person name="Macpherson A.J."/>
        </authorList>
    </citation>
    <scope>NUCLEOTIDE SEQUENCE</scope>
    <source>
        <strain evidence="2">YL58</strain>
    </source>
</reference>
<accession>A0A1C7I8B0</accession>
<protein>
    <submittedName>
        <fullName evidence="2">Uncharacterized protein</fullName>
    </submittedName>
</protein>
<keyword evidence="1" id="KW-0472">Membrane</keyword>